<dbReference type="Proteomes" id="UP001158576">
    <property type="component" value="Chromosome PAR"/>
</dbReference>
<evidence type="ECO:0000256" key="1">
    <source>
        <dbReference type="ARBA" id="ARBA00001913"/>
    </source>
</evidence>
<feature type="domain" description="Sulfatase N-terminal" evidence="7">
    <location>
        <begin position="2"/>
        <end position="301"/>
    </location>
</feature>
<keyword evidence="6" id="KW-0325">Glycoprotein</keyword>
<gene>
    <name evidence="8" type="ORF">OKIOD_LOCUS828</name>
</gene>
<evidence type="ECO:0000313" key="8">
    <source>
        <dbReference type="EMBL" id="CAG5079510.1"/>
    </source>
</evidence>
<dbReference type="PANTHER" id="PTHR10342">
    <property type="entry name" value="ARYLSULFATASE"/>
    <property type="match status" value="1"/>
</dbReference>
<keyword evidence="4" id="KW-0378">Hydrolase</keyword>
<comment type="cofactor">
    <cofactor evidence="1">
        <name>Ca(2+)</name>
        <dbReference type="ChEBI" id="CHEBI:29108"/>
    </cofactor>
</comment>
<evidence type="ECO:0000256" key="5">
    <source>
        <dbReference type="ARBA" id="ARBA00022837"/>
    </source>
</evidence>
<dbReference type="InterPro" id="IPR024607">
    <property type="entry name" value="Sulfatase_CS"/>
</dbReference>
<dbReference type="EMBL" id="OU015568">
    <property type="protein sequence ID" value="CAG5079510.1"/>
    <property type="molecule type" value="Genomic_DNA"/>
</dbReference>
<organism evidence="8 9">
    <name type="scientific">Oikopleura dioica</name>
    <name type="common">Tunicate</name>
    <dbReference type="NCBI Taxonomy" id="34765"/>
    <lineage>
        <taxon>Eukaryota</taxon>
        <taxon>Metazoa</taxon>
        <taxon>Chordata</taxon>
        <taxon>Tunicata</taxon>
        <taxon>Appendicularia</taxon>
        <taxon>Copelata</taxon>
        <taxon>Oikopleuridae</taxon>
        <taxon>Oikopleura</taxon>
    </lineage>
</organism>
<sequence length="562" mass="65197">MYSSHRCSPSRAMALTGRYAFRSGMGSFPIAREVPFGMNTNDKTLPEYLKEVGYDTHAVGKWHLGVCNSSYLPTNRGFDTFYGHYSGAVDYRGHYIKRSKTFFHDFYDNTEERHKLDLQSDGEWTTDLFRDRTVEILKQSKKTNTPAYVYLAFNAPHEPTRAPEELIARIQEKHPEIAYTRAEHLAAVNQIDTAVREIYQQAKKDKHRETLIVFQSDNGGAVKKFGGGRSPDSSAVDYDELDYTPRACNYPYKGFKNSLFEGGVLSPSFLISTTRKFARSRLNYPFHIVDWVPTFLDFAGIEPDSSMDGISRKIELENRWVKNKRESFVYGVLDFYNEKKQRWEDQIAVRYGRYKFMNFNMKVNTFKCDENADKPVTVNSELRRFFDRPSSYWERVFSESITVADDYEKKVLLDGYSLYNLEEDPFEIENLVGPDSENPEAYSEIIEEILNYIEEQKSKGHVLPPIPGDENGKLYTRIFQRMGPVYGGSAKAYYETKRIIPIDIGGYYEKQGYLGTDWCTGNFYDNERDKFLELLDLYRGDPTKNDLVKDTNLLLSKSIFFQ</sequence>
<dbReference type="PANTHER" id="PTHR10342:SF274">
    <property type="entry name" value="ARYLSULFATASE B"/>
    <property type="match status" value="1"/>
</dbReference>
<dbReference type="PROSITE" id="PS00149">
    <property type="entry name" value="SULFATASE_2"/>
    <property type="match status" value="1"/>
</dbReference>
<evidence type="ECO:0000256" key="6">
    <source>
        <dbReference type="ARBA" id="ARBA00023180"/>
    </source>
</evidence>
<keyword evidence="5" id="KW-0106">Calcium</keyword>
<name>A0ABN7RSF2_OIKDI</name>
<dbReference type="InterPro" id="IPR017850">
    <property type="entry name" value="Alkaline_phosphatase_core_sf"/>
</dbReference>
<dbReference type="Pfam" id="PF00884">
    <property type="entry name" value="Sulfatase"/>
    <property type="match status" value="1"/>
</dbReference>
<dbReference type="Gene3D" id="3.30.1120.10">
    <property type="match status" value="1"/>
</dbReference>
<evidence type="ECO:0000256" key="3">
    <source>
        <dbReference type="ARBA" id="ARBA00022723"/>
    </source>
</evidence>
<reference evidence="8 9" key="1">
    <citation type="submission" date="2021-04" db="EMBL/GenBank/DDBJ databases">
        <authorList>
            <person name="Bliznina A."/>
        </authorList>
    </citation>
    <scope>NUCLEOTIDE SEQUENCE [LARGE SCALE GENOMIC DNA]</scope>
</reference>
<keyword evidence="3" id="KW-0479">Metal-binding</keyword>
<dbReference type="InterPro" id="IPR047115">
    <property type="entry name" value="ARSB"/>
</dbReference>
<evidence type="ECO:0000259" key="7">
    <source>
        <dbReference type="Pfam" id="PF00884"/>
    </source>
</evidence>
<dbReference type="SUPFAM" id="SSF53649">
    <property type="entry name" value="Alkaline phosphatase-like"/>
    <property type="match status" value="1"/>
</dbReference>
<evidence type="ECO:0000313" key="9">
    <source>
        <dbReference type="Proteomes" id="UP001158576"/>
    </source>
</evidence>
<dbReference type="InterPro" id="IPR000917">
    <property type="entry name" value="Sulfatase_N"/>
</dbReference>
<dbReference type="Gene3D" id="3.40.720.10">
    <property type="entry name" value="Alkaline Phosphatase, subunit A"/>
    <property type="match status" value="1"/>
</dbReference>
<evidence type="ECO:0000256" key="4">
    <source>
        <dbReference type="ARBA" id="ARBA00022801"/>
    </source>
</evidence>
<keyword evidence="9" id="KW-1185">Reference proteome</keyword>
<comment type="similarity">
    <text evidence="2">Belongs to the sulfatase family.</text>
</comment>
<accession>A0ABN7RSF2</accession>
<proteinExistence type="inferred from homology"/>
<evidence type="ECO:0000256" key="2">
    <source>
        <dbReference type="ARBA" id="ARBA00008779"/>
    </source>
</evidence>
<protein>
    <submittedName>
        <fullName evidence="8">Oidioi.mRNA.OKI2018_I69.PAR.g9270.t1.cds</fullName>
    </submittedName>
</protein>